<dbReference type="RefSeq" id="YP_009481531.1">
    <property type="nucleotide sequence ID" value="NC_037665.1"/>
</dbReference>
<protein>
    <submittedName>
        <fullName evidence="2">BTB incomplete domain containing protein</fullName>
    </submittedName>
</protein>
<dbReference type="GeneID" id="36841990"/>
<accession>A0A2U7UGJ5</accession>
<dbReference type="SUPFAM" id="SSF54695">
    <property type="entry name" value="POZ domain"/>
    <property type="match status" value="1"/>
</dbReference>
<dbReference type="EMBL" id="MG011691">
    <property type="protein sequence ID" value="AVK77535.1"/>
    <property type="molecule type" value="Genomic_DNA"/>
</dbReference>
<feature type="domain" description="Potassium channel tetramerisation-type BTB" evidence="1">
    <location>
        <begin position="49"/>
        <end position="121"/>
    </location>
</feature>
<dbReference type="KEGG" id="vg:36841990"/>
<evidence type="ECO:0000259" key="1">
    <source>
        <dbReference type="Pfam" id="PF02214"/>
    </source>
</evidence>
<organism evidence="2">
    <name type="scientific">Pandoravirus macleodensis</name>
    <dbReference type="NCBI Taxonomy" id="2107707"/>
    <lineage>
        <taxon>Viruses</taxon>
        <taxon>Pandoravirus</taxon>
    </lineage>
</organism>
<dbReference type="InterPro" id="IPR003131">
    <property type="entry name" value="T1-type_BTB"/>
</dbReference>
<dbReference type="Proteomes" id="UP000249758">
    <property type="component" value="Segment"/>
</dbReference>
<proteinExistence type="predicted"/>
<reference evidence="2" key="1">
    <citation type="journal article" date="2018" name="Nat. Commun.">
        <title>Diversity and evolution of the emerging Pandoraviridae family.</title>
        <authorList>
            <person name="Legendre M."/>
            <person name="Fabre E."/>
            <person name="Poirot O."/>
            <person name="Jeudy S."/>
            <person name="Lartigue A."/>
            <person name="Alempic J.M."/>
            <person name="Beucher L."/>
            <person name="Philippe N."/>
            <person name="Bertaux L."/>
            <person name="Christo-Foroux E."/>
            <person name="Labadie K."/>
            <person name="Coute Y."/>
            <person name="Abergel C."/>
            <person name="Claverie J.M."/>
        </authorList>
    </citation>
    <scope>NUCLEOTIDE SEQUENCE [LARGE SCALE GENOMIC DNA]</scope>
    <source>
        <strain evidence="2">Macleodensis</strain>
    </source>
</reference>
<gene>
    <name evidence="2" type="ORF">pmac_cds_847</name>
</gene>
<evidence type="ECO:0000313" key="2">
    <source>
        <dbReference type="EMBL" id="AVK77535.1"/>
    </source>
</evidence>
<dbReference type="Gene3D" id="3.30.710.10">
    <property type="entry name" value="Potassium Channel Kv1.1, Chain A"/>
    <property type="match status" value="1"/>
</dbReference>
<dbReference type="Pfam" id="PF02214">
    <property type="entry name" value="BTB_2"/>
    <property type="match status" value="1"/>
</dbReference>
<sequence>MRDSLLHDIGDTPVDSSPTCHGLRVAPDVAPVHAAPADTTRALQHDDLVDLDVSGTRMTVLRSTLCAGPPTSILRRMFDLGDAETAAVWRPPVRDGAFFLDHDPRHFATIINALRYGVDAARFGEATDVACVRGLAAYLGLYDIEAECAYVVSRIDDVFDPEAHATISFIFEDSLGDGDHRLGVGCLPATVRVPRRWRASRALETIADALGMRRTHLRFYTAYVGTTVLYDAYRLWSRDSLSIGEPIDPAPTSTVHQFPWARYDGCIVFAARAPAGPRIALCKIYDAAAAHIAGADTDCDLLLRPGVRPFLFCLPPSGAPVCDIVGAACMRAGIDTTSVVAAYIEYQGGSVGFTRLAFPAPSVDSDDDDDDDNNNDNDLAHDVPHGEALMLFVGSSPTADPLISNVLDTVSNRWLAASPAEGVESV</sequence>
<dbReference type="InterPro" id="IPR011333">
    <property type="entry name" value="SKP1/BTB/POZ_sf"/>
</dbReference>
<name>A0A2U7UGJ5_9VIRU</name>
<dbReference type="GO" id="GO:0051260">
    <property type="term" value="P:protein homooligomerization"/>
    <property type="evidence" value="ECO:0007669"/>
    <property type="project" value="InterPro"/>
</dbReference>